<protein>
    <submittedName>
        <fullName evidence="1">Uncharacterized protein</fullName>
    </submittedName>
</protein>
<evidence type="ECO:0000313" key="1">
    <source>
        <dbReference type="EMBL" id="CAD8421229.1"/>
    </source>
</evidence>
<name>A0A7S0CEC5_9STRA</name>
<sequence length="141" mass="15454">MIPINDLVGGNDPISQFTIINPGIFQSNPDCFAPGIFIYQPSWRSAAAVVRSNEFEERCDVISYKVDVTCCSSPPQKNLIKMGQGTTSVHHLALLSRSTGFEIVVVALVAKLMALSTGCYTPQFCRSYRSTSSDPLQHSHQ</sequence>
<organism evidence="1">
    <name type="scientific">Proboscia inermis</name>
    <dbReference type="NCBI Taxonomy" id="420281"/>
    <lineage>
        <taxon>Eukaryota</taxon>
        <taxon>Sar</taxon>
        <taxon>Stramenopiles</taxon>
        <taxon>Ochrophyta</taxon>
        <taxon>Bacillariophyta</taxon>
        <taxon>Coscinodiscophyceae</taxon>
        <taxon>Rhizosoleniophycidae</taxon>
        <taxon>Rhizosoleniales</taxon>
        <taxon>Rhizosoleniaceae</taxon>
        <taxon>Proboscia</taxon>
    </lineage>
</organism>
<proteinExistence type="predicted"/>
<reference evidence="1" key="1">
    <citation type="submission" date="2021-01" db="EMBL/GenBank/DDBJ databases">
        <authorList>
            <person name="Corre E."/>
            <person name="Pelletier E."/>
            <person name="Niang G."/>
            <person name="Scheremetjew M."/>
            <person name="Finn R."/>
            <person name="Kale V."/>
            <person name="Holt S."/>
            <person name="Cochrane G."/>
            <person name="Meng A."/>
            <person name="Brown T."/>
            <person name="Cohen L."/>
        </authorList>
    </citation>
    <scope>NUCLEOTIDE SEQUENCE</scope>
    <source>
        <strain evidence="1">CCAP1064/1</strain>
    </source>
</reference>
<gene>
    <name evidence="1" type="ORF">PINE0816_LOCUS17382</name>
</gene>
<dbReference type="AlphaFoldDB" id="A0A7S0CEC5"/>
<dbReference type="EMBL" id="HBEL01037201">
    <property type="protein sequence ID" value="CAD8421229.1"/>
    <property type="molecule type" value="Transcribed_RNA"/>
</dbReference>
<accession>A0A7S0CEC5</accession>